<keyword evidence="4 6" id="KW-1133">Transmembrane helix</keyword>
<evidence type="ECO:0000256" key="4">
    <source>
        <dbReference type="ARBA" id="ARBA00022989"/>
    </source>
</evidence>
<sequence length="384" mass="39711">MQATSASVENRAVTNSFLPWLAVLGLVYTLLVAVGLIGDGFKWAAGGEDGAAALFEFATNPFMGLIVGTMATAMVQSSSTVTSITVGLVAAGLPVSTAIPMIMGINIGTTMTSTLVSLGSMGKRNQFRRSFSAATAHGFFNLFAVVLFLPLELATGFLAKSSDYLTDMLYGGSSTSVGGFDFIKPLIKPVTNAFSNVAESALPGMSGGVVLALVGLALTFMSISLLGKILKQQMVGRAKDLMHKAIGSGSVGSIASGSLITFLVQSSSTTTSLVIPLVGSGVFRLKDIYPFTLGANIGTCITALLAAISLSGPMAAAGLQIALVHLLFNVSGVLLIYGVPALRGIPYHAARRFAQVASRRKSVVFGYVFGVFFIIPGLLILLTS</sequence>
<dbReference type="GO" id="GO:0044341">
    <property type="term" value="P:sodium-dependent phosphate transport"/>
    <property type="evidence" value="ECO:0007669"/>
    <property type="project" value="InterPro"/>
</dbReference>
<dbReference type="KEGG" id="emp:EZMO1_1747"/>
<evidence type="ECO:0000313" key="8">
    <source>
        <dbReference type="Proteomes" id="UP000071065"/>
    </source>
</evidence>
<dbReference type="Proteomes" id="UP000071065">
    <property type="component" value="Chromosome"/>
</dbReference>
<proteinExistence type="predicted"/>
<comment type="subcellular location">
    <subcellularLocation>
        <location evidence="1">Cell membrane</location>
        <topology evidence="1">Multi-pass membrane protein</topology>
    </subcellularLocation>
</comment>
<dbReference type="PANTHER" id="PTHR10010:SF46">
    <property type="entry name" value="SODIUM-DEPENDENT PHOSPHATE TRANSPORT PROTEIN 2B"/>
    <property type="match status" value="1"/>
</dbReference>
<feature type="transmembrane region" description="Helical" evidence="6">
    <location>
        <begin position="288"/>
        <end position="310"/>
    </location>
</feature>
<keyword evidence="2" id="KW-1003">Cell membrane</keyword>
<dbReference type="EMBL" id="CP013251">
    <property type="protein sequence ID" value="AMO55896.1"/>
    <property type="molecule type" value="Genomic_DNA"/>
</dbReference>
<organism evidence="7 8">
    <name type="scientific">Endozoicomonas montiporae CL-33</name>
    <dbReference type="NCBI Taxonomy" id="570277"/>
    <lineage>
        <taxon>Bacteria</taxon>
        <taxon>Pseudomonadati</taxon>
        <taxon>Pseudomonadota</taxon>
        <taxon>Gammaproteobacteria</taxon>
        <taxon>Oceanospirillales</taxon>
        <taxon>Endozoicomonadaceae</taxon>
        <taxon>Endozoicomonas</taxon>
    </lineage>
</organism>
<evidence type="ECO:0000256" key="3">
    <source>
        <dbReference type="ARBA" id="ARBA00022692"/>
    </source>
</evidence>
<protein>
    <submittedName>
        <fullName evidence="7">Sodium dependent phosphate pump</fullName>
    </submittedName>
</protein>
<dbReference type="PATRIC" id="fig|570277.3.peg.1880"/>
<evidence type="ECO:0000256" key="5">
    <source>
        <dbReference type="ARBA" id="ARBA00023136"/>
    </source>
</evidence>
<dbReference type="GO" id="GO:0005886">
    <property type="term" value="C:plasma membrane"/>
    <property type="evidence" value="ECO:0007669"/>
    <property type="project" value="UniProtKB-SubCell"/>
</dbReference>
<dbReference type="AlphaFoldDB" id="A0A142BAX0"/>
<evidence type="ECO:0000256" key="1">
    <source>
        <dbReference type="ARBA" id="ARBA00004651"/>
    </source>
</evidence>
<dbReference type="GO" id="GO:0005436">
    <property type="term" value="F:sodium:phosphate symporter activity"/>
    <property type="evidence" value="ECO:0007669"/>
    <property type="project" value="InterPro"/>
</dbReference>
<evidence type="ECO:0000256" key="2">
    <source>
        <dbReference type="ARBA" id="ARBA00022475"/>
    </source>
</evidence>
<name>A0A142BAX0_9GAMM</name>
<evidence type="ECO:0000313" key="7">
    <source>
        <dbReference type="EMBL" id="AMO55896.1"/>
    </source>
</evidence>
<keyword evidence="5 6" id="KW-0472">Membrane</keyword>
<dbReference type="OrthoDB" id="9763003at2"/>
<dbReference type="PANTHER" id="PTHR10010">
    <property type="entry name" value="SOLUTE CARRIER FAMILY 34 SODIUM PHOSPHATE , MEMBER 2-RELATED"/>
    <property type="match status" value="1"/>
</dbReference>
<feature type="transmembrane region" description="Helical" evidence="6">
    <location>
        <begin position="139"/>
        <end position="159"/>
    </location>
</feature>
<dbReference type="Pfam" id="PF02690">
    <property type="entry name" value="Na_Pi_cotrans"/>
    <property type="match status" value="2"/>
</dbReference>
<reference evidence="7 8" key="1">
    <citation type="journal article" date="2016" name="Front. Microbiol.">
        <title>Genomic Insight into the Host-Endosymbiont Relationship of Endozoicomonas montiporae CL-33(T) with its Coral Host.</title>
        <authorList>
            <person name="Ding J.-Y."/>
            <person name="Shiu J.-H."/>
            <person name="Chen W.-M."/>
            <person name="Chiang Y.-R."/>
            <person name="Tang S.-L."/>
        </authorList>
    </citation>
    <scope>NUCLEOTIDE SEQUENCE [LARGE SCALE GENOMIC DNA]</scope>
    <source>
        <strain evidence="7 8">CL-33</strain>
    </source>
</reference>
<dbReference type="InterPro" id="IPR003841">
    <property type="entry name" value="Na/Pi_transpt"/>
</dbReference>
<accession>A0A142BAX0</accession>
<dbReference type="RefSeq" id="WP_034874109.1">
    <property type="nucleotide sequence ID" value="NZ_CP013251.1"/>
</dbReference>
<feature type="transmembrane region" description="Helical" evidence="6">
    <location>
        <begin position="205"/>
        <end position="226"/>
    </location>
</feature>
<gene>
    <name evidence="7" type="primary">npt2B_2</name>
    <name evidence="7" type="ORF">EZMO1_1747</name>
</gene>
<dbReference type="STRING" id="570277.EZMO1_1747"/>
<feature type="transmembrane region" description="Helical" evidence="6">
    <location>
        <begin position="362"/>
        <end position="382"/>
    </location>
</feature>
<evidence type="ECO:0000256" key="6">
    <source>
        <dbReference type="SAM" id="Phobius"/>
    </source>
</evidence>
<feature type="transmembrane region" description="Helical" evidence="6">
    <location>
        <begin position="322"/>
        <end position="342"/>
    </location>
</feature>
<feature type="transmembrane region" description="Helical" evidence="6">
    <location>
        <begin position="20"/>
        <end position="41"/>
    </location>
</feature>
<dbReference type="NCBIfam" id="NF037997">
    <property type="entry name" value="Na_Pi_symport"/>
    <property type="match status" value="1"/>
</dbReference>
<keyword evidence="3 6" id="KW-0812">Transmembrane</keyword>
<feature type="transmembrane region" description="Helical" evidence="6">
    <location>
        <begin position="95"/>
        <end position="118"/>
    </location>
</feature>